<proteinExistence type="predicted"/>
<dbReference type="Proteomes" id="UP000644749">
    <property type="component" value="Unassembled WGS sequence"/>
</dbReference>
<organism evidence="3 4">
    <name type="scientific">Paracoccus aerius</name>
    <dbReference type="NCBI Taxonomy" id="1915382"/>
    <lineage>
        <taxon>Bacteria</taxon>
        <taxon>Pseudomonadati</taxon>
        <taxon>Pseudomonadota</taxon>
        <taxon>Alphaproteobacteria</taxon>
        <taxon>Rhodobacterales</taxon>
        <taxon>Paracoccaceae</taxon>
        <taxon>Paracoccus</taxon>
    </lineage>
</organism>
<sequence length="457" mass="48034">MATSPQDILALPVVTLRDWLASGALRATELADALIARIAEVEPHVGAFAWYDPGFLRAQAEQADRHRQLGRLIGPLHGLPIGLKDVIDTKGIPTENGTVLDGGRIPAADATVVARLRAAGGLVLGKTTTTELQFLHPSATRNPANPEHTPGGSSAGSAAAVAAGMAPLAVGTQTGGSVIRPASFCGCVGFKPSFGAIPRRGILTQSPSLDTVGVFARDVEAAALLAEVLMGTDPADPQAQPMPPPALLAMTMADVPVVPTFAFVDLPGFSDAHPDLRNAMADLVERLGEQAWSTPLPRLFNDAAATRGRINDVEMAHHYRSYASKGWDRLSPQTRDAIERGRAVSAPDYLASLEMRGVLAAGLDEILTRCDAILVPAALGPAPQGLHSTGDSIFNGLFTFTGHPAVTLPLFTDTAGMPMGLQLVGRRGEDGRLLRTARWLHHRSASADRHATGEHDV</sequence>
<dbReference type="PANTHER" id="PTHR11895:SF151">
    <property type="entry name" value="GLUTAMYL-TRNA(GLN) AMIDOTRANSFERASE SUBUNIT A"/>
    <property type="match status" value="1"/>
</dbReference>
<evidence type="ECO:0000313" key="4">
    <source>
        <dbReference type="Proteomes" id="UP000644749"/>
    </source>
</evidence>
<comment type="caution">
    <text evidence="3">The sequence shown here is derived from an EMBL/GenBank/DDBJ whole genome shotgun (WGS) entry which is preliminary data.</text>
</comment>
<dbReference type="RefSeq" id="WP_191311731.1">
    <property type="nucleotide sequence ID" value="NZ_BNCL01000015.1"/>
</dbReference>
<dbReference type="InterPro" id="IPR036928">
    <property type="entry name" value="AS_sf"/>
</dbReference>
<evidence type="ECO:0000259" key="2">
    <source>
        <dbReference type="Pfam" id="PF01425"/>
    </source>
</evidence>
<evidence type="ECO:0000313" key="3">
    <source>
        <dbReference type="EMBL" id="MBL3674964.1"/>
    </source>
</evidence>
<evidence type="ECO:0000256" key="1">
    <source>
        <dbReference type="SAM" id="MobiDB-lite"/>
    </source>
</evidence>
<dbReference type="EMBL" id="JAESHT010000015">
    <property type="protein sequence ID" value="MBL3674964.1"/>
    <property type="molecule type" value="Genomic_DNA"/>
</dbReference>
<dbReference type="Gene3D" id="3.90.1300.10">
    <property type="entry name" value="Amidase signature (AS) domain"/>
    <property type="match status" value="1"/>
</dbReference>
<keyword evidence="4" id="KW-1185">Reference proteome</keyword>
<feature type="region of interest" description="Disordered" evidence="1">
    <location>
        <begin position="138"/>
        <end position="157"/>
    </location>
</feature>
<accession>A0ABS1SA35</accession>
<gene>
    <name evidence="3" type="ORF">JL111_15900</name>
</gene>
<name>A0ABS1SA35_9RHOB</name>
<dbReference type="Pfam" id="PF01425">
    <property type="entry name" value="Amidase"/>
    <property type="match status" value="1"/>
</dbReference>
<dbReference type="InterPro" id="IPR023631">
    <property type="entry name" value="Amidase_dom"/>
</dbReference>
<dbReference type="SUPFAM" id="SSF75304">
    <property type="entry name" value="Amidase signature (AS) enzymes"/>
    <property type="match status" value="1"/>
</dbReference>
<dbReference type="PANTHER" id="PTHR11895">
    <property type="entry name" value="TRANSAMIDASE"/>
    <property type="match status" value="1"/>
</dbReference>
<dbReference type="InterPro" id="IPR000120">
    <property type="entry name" value="Amidase"/>
</dbReference>
<protein>
    <submittedName>
        <fullName evidence="3">Amidase</fullName>
    </submittedName>
</protein>
<reference evidence="3 4" key="1">
    <citation type="submission" date="2021-01" db="EMBL/GenBank/DDBJ databases">
        <title>011410 draft genome.</title>
        <authorList>
            <person name="Lang L."/>
        </authorList>
    </citation>
    <scope>NUCLEOTIDE SEQUENCE [LARGE SCALE GENOMIC DNA]</scope>
    <source>
        <strain evidence="3 4">KCTC 42845</strain>
    </source>
</reference>
<feature type="domain" description="Amidase" evidence="2">
    <location>
        <begin position="29"/>
        <end position="434"/>
    </location>
</feature>